<accession>A0A830HBK0</accession>
<dbReference type="AlphaFoldDB" id="A0A830HBK0"/>
<gene>
    <name evidence="2" type="ORF">PPROV_000311900</name>
</gene>
<feature type="transmembrane region" description="Helical" evidence="1">
    <location>
        <begin position="162"/>
        <end position="191"/>
    </location>
</feature>
<comment type="caution">
    <text evidence="2">The sequence shown here is derived from an EMBL/GenBank/DDBJ whole genome shotgun (WGS) entry which is preliminary data.</text>
</comment>
<feature type="transmembrane region" description="Helical" evidence="1">
    <location>
        <begin position="241"/>
        <end position="263"/>
    </location>
</feature>
<sequence length="314" mass="34296">MVDTTHGFHPLTPHDAPSFMAYKRLNLIRNLIIILILFVFFNVVALSLAVSSAPSVSALDGLAPAGSARILCAVMLALCSCVVLSDVTVGAFPYLDKHKFHVTNTPLGSLTYLTFEGVTSQFVCYTSNAIAEVALAANGCDTKGSGSLAEQSEWLCPSARRVLFLTHAAATFAGALGCIVSILFFVLVWNGPDFKAVRRYWDKHVGGFSENMIRGHVPPLLLAIVDITVVKRRALLSSIPVNDTVIAMCFALAYLILVNTVSYLNGGYYPYPFMVEFLGRKPLRWIVFYFAVTGFALSVTAALKMLSRHYTIWP</sequence>
<keyword evidence="1" id="KW-0472">Membrane</keyword>
<reference evidence="2" key="1">
    <citation type="submission" date="2020-10" db="EMBL/GenBank/DDBJ databases">
        <title>Unveiling of a novel bifunctional photoreceptor, Dualchrome1, isolated from a cosmopolitan green alga.</title>
        <authorList>
            <person name="Suzuki S."/>
            <person name="Kawachi M."/>
        </authorList>
    </citation>
    <scope>NUCLEOTIDE SEQUENCE</scope>
    <source>
        <strain evidence="2">NIES 2893</strain>
    </source>
</reference>
<name>A0A830HBK0_9CHLO</name>
<keyword evidence="1" id="KW-0812">Transmembrane</keyword>
<keyword evidence="3" id="KW-1185">Reference proteome</keyword>
<keyword evidence="1" id="KW-1133">Transmembrane helix</keyword>
<proteinExistence type="predicted"/>
<dbReference type="Proteomes" id="UP000660262">
    <property type="component" value="Unassembled WGS sequence"/>
</dbReference>
<feature type="transmembrane region" description="Helical" evidence="1">
    <location>
        <begin position="27"/>
        <end position="48"/>
    </location>
</feature>
<organism evidence="2 3">
    <name type="scientific">Pycnococcus provasolii</name>
    <dbReference type="NCBI Taxonomy" id="41880"/>
    <lineage>
        <taxon>Eukaryota</taxon>
        <taxon>Viridiplantae</taxon>
        <taxon>Chlorophyta</taxon>
        <taxon>Pseudoscourfieldiophyceae</taxon>
        <taxon>Pseudoscourfieldiales</taxon>
        <taxon>Pycnococcaceae</taxon>
        <taxon>Pycnococcus</taxon>
    </lineage>
</organism>
<feature type="transmembrane region" description="Helical" evidence="1">
    <location>
        <begin position="283"/>
        <end position="303"/>
    </location>
</feature>
<evidence type="ECO:0000313" key="3">
    <source>
        <dbReference type="Proteomes" id="UP000660262"/>
    </source>
</evidence>
<dbReference type="EMBL" id="BNJQ01000007">
    <property type="protein sequence ID" value="GHP04365.1"/>
    <property type="molecule type" value="Genomic_DNA"/>
</dbReference>
<protein>
    <submittedName>
        <fullName evidence="2">Uncharacterized protein</fullName>
    </submittedName>
</protein>
<evidence type="ECO:0000313" key="2">
    <source>
        <dbReference type="EMBL" id="GHP04365.1"/>
    </source>
</evidence>
<evidence type="ECO:0000256" key="1">
    <source>
        <dbReference type="SAM" id="Phobius"/>
    </source>
</evidence>
<feature type="transmembrane region" description="Helical" evidence="1">
    <location>
        <begin position="68"/>
        <end position="95"/>
    </location>
</feature>